<keyword evidence="3 10" id="KW-0808">Transferase</keyword>
<dbReference type="GO" id="GO:0005737">
    <property type="term" value="C:cytoplasm"/>
    <property type="evidence" value="ECO:0007669"/>
    <property type="project" value="TreeGrafter"/>
</dbReference>
<evidence type="ECO:0000256" key="2">
    <source>
        <dbReference type="ARBA" id="ARBA00004906"/>
    </source>
</evidence>
<comment type="function">
    <text evidence="10">Ubiquitin ligase protein which is a component of the N-end rule pathway. Recognizes and binds to proteins bearing specific N-terminal residues that are destabilizing according to the N-end rule, leading to their ubiquitination and subsequent degradation.</text>
</comment>
<dbReference type="UniPathway" id="UPA00143"/>
<keyword evidence="6 10" id="KW-0833">Ubl conjugation pathway</keyword>
<dbReference type="PANTHER" id="PTHR21497">
    <property type="entry name" value="UBIQUITIN LIGASE E3 ALPHA-RELATED"/>
    <property type="match status" value="1"/>
</dbReference>
<keyword evidence="5 10" id="KW-0863">Zinc-finger</keyword>
<dbReference type="GO" id="GO:0071596">
    <property type="term" value="P:ubiquitin-dependent protein catabolic process via the N-end rule pathway"/>
    <property type="evidence" value="ECO:0007669"/>
    <property type="project" value="UniProtKB-UniRule"/>
</dbReference>
<dbReference type="Gene3D" id="2.10.110.30">
    <property type="match status" value="1"/>
</dbReference>
<evidence type="ECO:0000313" key="14">
    <source>
        <dbReference type="Proteomes" id="UP000187283"/>
    </source>
</evidence>
<dbReference type="EC" id="2.3.2.27" evidence="10"/>
<dbReference type="Pfam" id="PF02617">
    <property type="entry name" value="ClpS"/>
    <property type="match status" value="1"/>
</dbReference>
<keyword evidence="14" id="KW-1185">Reference proteome</keyword>
<dbReference type="SUPFAM" id="SSF46785">
    <property type="entry name" value="Winged helix' DNA-binding domain"/>
    <property type="match status" value="1"/>
</dbReference>
<evidence type="ECO:0000256" key="6">
    <source>
        <dbReference type="ARBA" id="ARBA00022786"/>
    </source>
</evidence>
<gene>
    <name evidence="13" type="ORF">AYI70_g664</name>
</gene>
<feature type="region of interest" description="Disordered" evidence="11">
    <location>
        <begin position="1272"/>
        <end position="1295"/>
    </location>
</feature>
<evidence type="ECO:0000256" key="10">
    <source>
        <dbReference type="RuleBase" id="RU366018"/>
    </source>
</evidence>
<comment type="catalytic activity">
    <reaction evidence="1 10">
        <text>S-ubiquitinyl-[E2 ubiquitin-conjugating enzyme]-L-cysteine + [acceptor protein]-L-lysine = [E2 ubiquitin-conjugating enzyme]-L-cysteine + N(6)-ubiquitinyl-[acceptor protein]-L-lysine.</text>
        <dbReference type="EC" id="2.3.2.27"/>
    </reaction>
</comment>
<sequence length="2802" mass="317209">MNSPLNEFSEDSIFESLSRILKDSPQKYNYTFNKHSRKELINIANFYLLGQDVRLSSLVVIDDNTGGAPRDENQEKNVELIEYTEVRRGQLCGHVFRRGEGVYRCKTCAIDDTCVLCTRCFHATNHDGHDTSFSINSGTGGCCDCGDFEAWKSPLNCRYHANLDVLKAQGIEPIIQFSNSNGIPGYESDTVPQLLLNSIAGTIRAVLEFMLITFSTSPIPNNSKLDEKHILEDSRKVDLILGENKSQDLFAVVLWNDETHSFQDVIDAIQDALECNVNTARNMVKNVDSHGRDVIAISRSIKELLRIAAYMKRVSLNVSIRSARDVFREQLAASLLIWIRDLACFKFRALARVCNSNANICIRKEICKQLSSPWEELSKNYILRNIISSELAKDFDKSSAFDQNDNYDECVIEPGIDIQIAPESEIPSTTLSFGNIANPNSNFATPFPPIHRHNNVNQNNFLTQNRLNNERPNSNYNGHNFSNQNIQDSNLLLGNFKSTELAPLNSSLNIPSPAGVTKMSYIGKVVNSKSMEKLWNKPDRFRLDWFLIVDLQLWKEVRSGLRELYMATMMLSQEYKILMALSFGRNYPRLTKAFLIEDQGPEHSVLLFSVQLFTVPTLSVALVRDYGFLYTVLRILKKFFIKPTPKYLRQHGIILCNTESFRNRRYFHIFHDMRYLSSALSVPQWIASEKQVLNVYLGFISLFQGMSPNKRAISSHVEFEDDTWVHAFNVTLQVAKSCRQFADCYLDSPNELFLSIRGTLRKLIKRMDLLSEENMNYILKNNPYSKDPQYQALEDVEYLPLEIHEKSTLWGNTYKLVKYSVSQNPISFHHPLNWFLANLFRHVDLLDDSVISKSGFRDIRDLLFSFNRTDFDSGTHSTSYDNSLAEISLLRVVDYSIRVIVLMAQIRARMWVRNGIVVRSQAHHYREISLRENTYDQDIFLIQFILSIWPDSDNILMSMVDRFELNEYFQGQPFLIEGQLDPQNPRSIELAEEFLSLLIVLISDRNVASGKGSKELSRREIVHGCLSLTSYSELTKKIPERLAEHPLFDNLLLELTQYRAPTSVNDTGMYELKDQYLEEVDPYFIHYSRNQREEVEEILLSRFKKRAEKSGNLSDSKQIIFPKLISIESGPFKNLGYVLHTPFACQILFFSLYNSTSADLKLLHVSVIDEVLQLIIIALMDGSTGQVSKSLGYGLDECGGIWMHSIEQKYSFPHDSSLCLLSLIINTRNRTDTRVWFNKLDYIISMFRKGSKLVDSWIDNYNNSLRSRGLLIADPEPGNNTNEDEKRKKAAKDRQEQIMADFSRAQMQFLENFGDQMDDLSMDEEMDNYDDKEPISYESDSVDIKMENTEPHLESPIANNSSSINISTNDQNYKNASDNLNSQNYNSNSLDIPDQQKIPQETFKSELSSPSGVCIVCQEICDSSKPHGLLALMQSALTIRQAPLNSTEHVMEIIEQPFSLNTGESLQRINAYIGSDNSDENSGIKKLEIEKLEEKDYNDMEFKNTNDPSDISDLNYLYKNTTVSMGAFSGLSSFPAHYRERGIFSSTCGHLMHHKCFEQYCNEIKTKHQRQPTRNHSESLDRLEFLCPLCNSLGNFLLPILTDSTPNPTLEEFKEISSVLKSDLVDFNFLVSDLNSVFTNLQNYVDPNKDTAQGAFDSYSNVPSSSKGRNHLSSSYFKNNISSAPSTSTSPHIASDLRASGSGVRIQEARHLPELTSNFSNYNTNIPRSRDHVPLSVGSPFEILSQSPQRFTEGWNVIKQLMLGTSGSIDNEVDIHEWRMFIPIYLYLFSASHEWRSHVTRIQKSIKRDDHDSQYTNSQNYHAAPSNLPESIDNNMPGFSGNLSFPVIGSGLDTHPQLHMRNANLSAVNQPILGQINPNFQRQTGNVHRLEQNQNLQGHPENFSWSQLRSIGSVVSHATAGSPPWPGHSGVTVQNVFNGNPDILRNANENQNRYNSFGESIKRLTGFDLSTHVSNEQYLGQKVFLSQLNSYKSIYKQIFNVVQLIQKDNDIGLPVRKVFKHILRSKLSFAAANNDALLNNSTEFDPQLNNSKFLGVNTNIVSARDSSELSSNPDSVENDHLPFDNSISSLNNGQQSQQQTLMQSHLGRIPMLPDFSQPPTAPMNNFTNPLLNFNPGGSFLINNNNSPRRLFAEANNPTLSQPQLPSFEEIIIPSDDIDFRTSGDNRLPNALSLVVENDNDSVHNSIDDVSFNPPPNIFEHMISKVLAETIMCLEVSLRGQHTPVNLDQDDPRRNSPSGIWVDGISSTQLFFIYSLSKFAQRQYSLLLSYTTSVTQYCSSSSSDSYNSNYISKNSTIVTDAATSMAMYSVKFSVLSSLLKLIEPLRPSVSEYQKIPKIPFPSGINANKLPNRPFLMENPFILLTELTISVSPAFKLDIWQLVRLLFTVELVRVCIAAGDSVSGIYGGAPVKISSTLCPLSCSIDDKKHMSNSSYTAYYANIATSSDKNKWTEDPISHKSSMASKFDELYSAFKQIDPNMKESSEDIDILMCNIAAWTRSQVLPNSPDNNTKLQLNIILQSAPKFSIPLLIAHLLMPFFRRASGLLSIIFGLKLPTSTGSQKSDNTYQEFVDLWKFLRLPSPLKVFTLQNTQSPLTGMIKRWTAQLMEFRSAHQSPVSVGSGYTMAIPVEMPLPYYLTKIPSRFEVLFENSYKAHCLQCNAVPQDPSICLLCGRFVCSQTFCCLVNGVGECNNHMQICGGNTGLYLPVKKCGLLLLNNSIGCFMQAPYLDIHGEADLGLKRGRPLLLNSMRFEEIRRLAASHRVSITIARKIEQIFDIGGWETL</sequence>
<dbReference type="InterPro" id="IPR003769">
    <property type="entry name" value="ClpS_core"/>
</dbReference>
<dbReference type="InterPro" id="IPR044046">
    <property type="entry name" value="E3_ligase_UBR-like_C"/>
</dbReference>
<evidence type="ECO:0000256" key="7">
    <source>
        <dbReference type="ARBA" id="ARBA00022833"/>
    </source>
</evidence>
<dbReference type="CDD" id="cd19673">
    <property type="entry name" value="UBR-box_UBR3"/>
    <property type="match status" value="1"/>
</dbReference>
<dbReference type="InterPro" id="IPR055194">
    <property type="entry name" value="UBR1-like_WH"/>
</dbReference>
<evidence type="ECO:0000256" key="9">
    <source>
        <dbReference type="PROSITE-ProRule" id="PRU00508"/>
    </source>
</evidence>
<dbReference type="FunFam" id="2.10.110.30:FF:000001">
    <property type="entry name" value="E3 ubiquitin-protein ligase UBR2 isoform 1"/>
    <property type="match status" value="1"/>
</dbReference>
<dbReference type="PROSITE" id="PS51157">
    <property type="entry name" value="ZF_UBR"/>
    <property type="match status" value="1"/>
</dbReference>
<evidence type="ECO:0000256" key="3">
    <source>
        <dbReference type="ARBA" id="ARBA00022679"/>
    </source>
</evidence>
<keyword evidence="4 10" id="KW-0479">Metal-binding</keyword>
<feature type="region of interest" description="Disordered" evidence="11">
    <location>
        <begin position="1810"/>
        <end position="1835"/>
    </location>
</feature>
<dbReference type="CDD" id="cd16482">
    <property type="entry name" value="RING-H2_UBR1-like"/>
    <property type="match status" value="1"/>
</dbReference>
<dbReference type="SMART" id="SM00396">
    <property type="entry name" value="ZnF_UBR1"/>
    <property type="match status" value="1"/>
</dbReference>
<feature type="region of interest" description="Disordered" evidence="11">
    <location>
        <begin position="1353"/>
        <end position="1383"/>
    </location>
</feature>
<feature type="compositionally biased region" description="Basic and acidic residues" evidence="11">
    <location>
        <begin position="1283"/>
        <end position="1295"/>
    </location>
</feature>
<evidence type="ECO:0000256" key="5">
    <source>
        <dbReference type="ARBA" id="ARBA00022771"/>
    </source>
</evidence>
<evidence type="ECO:0000259" key="12">
    <source>
        <dbReference type="PROSITE" id="PS51157"/>
    </source>
</evidence>
<dbReference type="Gene3D" id="1.10.10.2670">
    <property type="entry name" value="E3 ubiquitin-protein ligase"/>
    <property type="match status" value="1"/>
</dbReference>
<dbReference type="InterPro" id="IPR014719">
    <property type="entry name" value="Ribosomal_bL12_C/ClpS-like"/>
</dbReference>
<evidence type="ECO:0000256" key="4">
    <source>
        <dbReference type="ARBA" id="ARBA00022723"/>
    </source>
</evidence>
<protein>
    <recommendedName>
        <fullName evidence="10">E3 ubiquitin-protein ligase</fullName>
        <ecNumber evidence="10">2.3.2.27</ecNumber>
    </recommendedName>
</protein>
<dbReference type="GO" id="GO:0000151">
    <property type="term" value="C:ubiquitin ligase complex"/>
    <property type="evidence" value="ECO:0007669"/>
    <property type="project" value="TreeGrafter"/>
</dbReference>
<dbReference type="SUPFAM" id="SSF54736">
    <property type="entry name" value="ClpS-like"/>
    <property type="match status" value="1"/>
</dbReference>
<name>A0A1R1YFT6_9FUNG</name>
<evidence type="ECO:0000256" key="1">
    <source>
        <dbReference type="ARBA" id="ARBA00000900"/>
    </source>
</evidence>
<dbReference type="Gene3D" id="3.30.1390.10">
    <property type="match status" value="1"/>
</dbReference>
<dbReference type="STRING" id="133412.A0A1R1YFT6"/>
<feature type="zinc finger region" description="UBR-type" evidence="9">
    <location>
        <begin position="90"/>
        <end position="162"/>
    </location>
</feature>
<feature type="compositionally biased region" description="Low complexity" evidence="11">
    <location>
        <begin position="1355"/>
        <end position="1383"/>
    </location>
</feature>
<keyword evidence="7 10" id="KW-0862">Zinc</keyword>
<feature type="domain" description="UBR-type" evidence="12">
    <location>
        <begin position="90"/>
        <end position="162"/>
    </location>
</feature>
<reference evidence="13 14" key="1">
    <citation type="submission" date="2017-01" db="EMBL/GenBank/DDBJ databases">
        <authorList>
            <person name="Mah S.A."/>
            <person name="Swanson W.J."/>
            <person name="Moy G.W."/>
            <person name="Vacquier V.D."/>
        </authorList>
    </citation>
    <scope>NUCLEOTIDE SEQUENCE [LARGE SCALE GENOMIC DNA]</scope>
    <source>
        <strain evidence="13 14">GSMNP</strain>
    </source>
</reference>
<dbReference type="OrthoDB" id="26387at2759"/>
<organism evidence="13 14">
    <name type="scientific">Smittium culicis</name>
    <dbReference type="NCBI Taxonomy" id="133412"/>
    <lineage>
        <taxon>Eukaryota</taxon>
        <taxon>Fungi</taxon>
        <taxon>Fungi incertae sedis</taxon>
        <taxon>Zoopagomycota</taxon>
        <taxon>Kickxellomycotina</taxon>
        <taxon>Harpellomycetes</taxon>
        <taxon>Harpellales</taxon>
        <taxon>Legeriomycetaceae</taxon>
        <taxon>Smittium</taxon>
    </lineage>
</organism>
<dbReference type="Pfam" id="PF18995">
    <property type="entry name" value="PRT6_C"/>
    <property type="match status" value="2"/>
</dbReference>
<evidence type="ECO:0000313" key="13">
    <source>
        <dbReference type="EMBL" id="OMJ25777.1"/>
    </source>
</evidence>
<dbReference type="Pfam" id="PF02207">
    <property type="entry name" value="zf-UBR"/>
    <property type="match status" value="1"/>
</dbReference>
<dbReference type="InterPro" id="IPR039164">
    <property type="entry name" value="UBR1-like"/>
</dbReference>
<dbReference type="GO" id="GO:0016567">
    <property type="term" value="P:protein ubiquitination"/>
    <property type="evidence" value="ECO:0007669"/>
    <property type="project" value="UniProtKB-UniRule"/>
</dbReference>
<dbReference type="Proteomes" id="UP000187283">
    <property type="component" value="Unassembled WGS sequence"/>
</dbReference>
<comment type="caution">
    <text evidence="13">The sequence shown here is derived from an EMBL/GenBank/DDBJ whole genome shotgun (WGS) entry which is preliminary data.</text>
</comment>
<dbReference type="GO" id="GO:0061630">
    <property type="term" value="F:ubiquitin protein ligase activity"/>
    <property type="evidence" value="ECO:0007669"/>
    <property type="project" value="UniProtKB-UniRule"/>
</dbReference>
<evidence type="ECO:0000256" key="11">
    <source>
        <dbReference type="SAM" id="MobiDB-lite"/>
    </source>
</evidence>
<dbReference type="InterPro" id="IPR042065">
    <property type="entry name" value="E3_ELL-like"/>
</dbReference>
<dbReference type="GO" id="GO:0008270">
    <property type="term" value="F:zinc ion binding"/>
    <property type="evidence" value="ECO:0007669"/>
    <property type="project" value="UniProtKB-UniRule"/>
</dbReference>
<accession>A0A1R1YFT6</accession>
<dbReference type="InterPro" id="IPR003126">
    <property type="entry name" value="Znf_UBR"/>
</dbReference>
<comment type="similarity">
    <text evidence="8 10">Belongs to the E3 ubiquitin-protein ligase UBR1-like family.</text>
</comment>
<proteinExistence type="inferred from homology"/>
<dbReference type="EMBL" id="LSSN01000113">
    <property type="protein sequence ID" value="OMJ25777.1"/>
    <property type="molecule type" value="Genomic_DNA"/>
</dbReference>
<evidence type="ECO:0000256" key="8">
    <source>
        <dbReference type="ARBA" id="ARBA00046341"/>
    </source>
</evidence>
<dbReference type="PANTHER" id="PTHR21497:SF24">
    <property type="entry name" value="E3 UBIQUITIN-PROTEIN LIGASE UBR1"/>
    <property type="match status" value="1"/>
</dbReference>
<dbReference type="Pfam" id="PF22960">
    <property type="entry name" value="WHD_UBR1"/>
    <property type="match status" value="1"/>
</dbReference>
<dbReference type="InterPro" id="IPR036390">
    <property type="entry name" value="WH_DNA-bd_sf"/>
</dbReference>
<comment type="pathway">
    <text evidence="2 10">Protein modification; protein ubiquitination.</text>
</comment>